<keyword evidence="1" id="KW-0472">Membrane</keyword>
<evidence type="ECO:0000313" key="3">
    <source>
        <dbReference type="Proteomes" id="UP000053766"/>
    </source>
</evidence>
<feature type="transmembrane region" description="Helical" evidence="1">
    <location>
        <begin position="12"/>
        <end position="31"/>
    </location>
</feature>
<gene>
    <name evidence="2" type="ORF">DICVIV_12927</name>
</gene>
<sequence>MAIIMMQQIMVIMNLLIIHSLTILWFFLNYIDKWGCKAAVLSCDYRKGLAALQTLNGEILAAGKSFQAHVKCRNKKKWVTRDINNNDVHFRTVRCLMKKSLSGYK</sequence>
<keyword evidence="3" id="KW-1185">Reference proteome</keyword>
<reference evidence="2 3" key="1">
    <citation type="submission" date="2013-11" db="EMBL/GenBank/DDBJ databases">
        <title>Draft genome of the bovine lungworm Dictyocaulus viviparus.</title>
        <authorList>
            <person name="Mitreva M."/>
        </authorList>
    </citation>
    <scope>NUCLEOTIDE SEQUENCE [LARGE SCALE GENOMIC DNA]</scope>
    <source>
        <strain evidence="2 3">HannoverDv2000</strain>
    </source>
</reference>
<protein>
    <submittedName>
        <fullName evidence="2">Uncharacterized protein</fullName>
    </submittedName>
</protein>
<proteinExistence type="predicted"/>
<evidence type="ECO:0000313" key="2">
    <source>
        <dbReference type="EMBL" id="KJH41102.1"/>
    </source>
</evidence>
<dbReference type="OrthoDB" id="5850045at2759"/>
<evidence type="ECO:0000256" key="1">
    <source>
        <dbReference type="SAM" id="Phobius"/>
    </source>
</evidence>
<dbReference type="AlphaFoldDB" id="A0A0D8XBF7"/>
<reference evidence="3" key="2">
    <citation type="journal article" date="2016" name="Sci. Rep.">
        <title>Dictyocaulus viviparus genome, variome and transcriptome elucidate lungworm biology and support future intervention.</title>
        <authorList>
            <person name="McNulty S.N."/>
            <person name="Strube C."/>
            <person name="Rosa B.A."/>
            <person name="Martin J.C."/>
            <person name="Tyagi R."/>
            <person name="Choi Y.J."/>
            <person name="Wang Q."/>
            <person name="Hallsworth Pepin K."/>
            <person name="Zhang X."/>
            <person name="Ozersky P."/>
            <person name="Wilson R.K."/>
            <person name="Sternberg P.W."/>
            <person name="Gasser R.B."/>
            <person name="Mitreva M."/>
        </authorList>
    </citation>
    <scope>NUCLEOTIDE SEQUENCE [LARGE SCALE GENOMIC DNA]</scope>
    <source>
        <strain evidence="3">HannoverDv2000</strain>
    </source>
</reference>
<keyword evidence="1" id="KW-0812">Transmembrane</keyword>
<name>A0A0D8XBF7_DICVI</name>
<dbReference type="EMBL" id="KN716904">
    <property type="protein sequence ID" value="KJH41102.1"/>
    <property type="molecule type" value="Genomic_DNA"/>
</dbReference>
<accession>A0A0D8XBF7</accession>
<keyword evidence="1" id="KW-1133">Transmembrane helix</keyword>
<dbReference type="Proteomes" id="UP000053766">
    <property type="component" value="Unassembled WGS sequence"/>
</dbReference>
<organism evidence="2 3">
    <name type="scientific">Dictyocaulus viviparus</name>
    <name type="common">Bovine lungworm</name>
    <dbReference type="NCBI Taxonomy" id="29172"/>
    <lineage>
        <taxon>Eukaryota</taxon>
        <taxon>Metazoa</taxon>
        <taxon>Ecdysozoa</taxon>
        <taxon>Nematoda</taxon>
        <taxon>Chromadorea</taxon>
        <taxon>Rhabditida</taxon>
        <taxon>Rhabditina</taxon>
        <taxon>Rhabditomorpha</taxon>
        <taxon>Strongyloidea</taxon>
        <taxon>Metastrongylidae</taxon>
        <taxon>Dictyocaulus</taxon>
    </lineage>
</organism>